<evidence type="ECO:0000256" key="3">
    <source>
        <dbReference type="ARBA" id="ARBA00022989"/>
    </source>
</evidence>
<keyword evidence="3 5" id="KW-1133">Transmembrane helix</keyword>
<dbReference type="NCBIfam" id="NF007200">
    <property type="entry name" value="PRK09621.1"/>
    <property type="match status" value="1"/>
</dbReference>
<dbReference type="GO" id="GO:0015078">
    <property type="term" value="F:proton transmembrane transporter activity"/>
    <property type="evidence" value="ECO:0007669"/>
    <property type="project" value="InterPro"/>
</dbReference>
<dbReference type="GO" id="GO:0033177">
    <property type="term" value="C:proton-transporting two-sector ATPase complex, proton-transporting domain"/>
    <property type="evidence" value="ECO:0007669"/>
    <property type="project" value="InterPro"/>
</dbReference>
<dbReference type="Gene3D" id="1.20.120.610">
    <property type="entry name" value="lithium bound rotor ring of v- atpase"/>
    <property type="match status" value="1"/>
</dbReference>
<feature type="transmembrane region" description="Helical" evidence="5">
    <location>
        <begin position="48"/>
        <end position="71"/>
    </location>
</feature>
<evidence type="ECO:0000313" key="7">
    <source>
        <dbReference type="EMBL" id="MBC8361878.1"/>
    </source>
</evidence>
<keyword evidence="2 5" id="KW-0812">Transmembrane</keyword>
<dbReference type="InterPro" id="IPR002379">
    <property type="entry name" value="ATPase_proteolipid_c-like_dom"/>
</dbReference>
<comment type="caution">
    <text evidence="7">The sequence shown here is derived from an EMBL/GenBank/DDBJ whole genome shotgun (WGS) entry which is preliminary data.</text>
</comment>
<evidence type="ECO:0000259" key="6">
    <source>
        <dbReference type="Pfam" id="PF00137"/>
    </source>
</evidence>
<evidence type="ECO:0000256" key="4">
    <source>
        <dbReference type="ARBA" id="ARBA00023136"/>
    </source>
</evidence>
<feature type="transmembrane region" description="Helical" evidence="5">
    <location>
        <begin position="119"/>
        <end position="141"/>
    </location>
</feature>
<feature type="transmembrane region" description="Helical" evidence="5">
    <location>
        <begin position="6"/>
        <end position="36"/>
    </location>
</feature>
<evidence type="ECO:0000313" key="8">
    <source>
        <dbReference type="Proteomes" id="UP000603434"/>
    </source>
</evidence>
<keyword evidence="4 5" id="KW-0472">Membrane</keyword>
<gene>
    <name evidence="7" type="ORF">H8E23_10815</name>
</gene>
<dbReference type="InterPro" id="IPR035921">
    <property type="entry name" value="F/V-ATP_Csub_sf"/>
</dbReference>
<organism evidence="7 8">
    <name type="scientific">Candidatus Desulfatibia profunda</name>
    <dbReference type="NCBI Taxonomy" id="2841695"/>
    <lineage>
        <taxon>Bacteria</taxon>
        <taxon>Pseudomonadati</taxon>
        <taxon>Thermodesulfobacteriota</taxon>
        <taxon>Desulfobacteria</taxon>
        <taxon>Desulfobacterales</taxon>
        <taxon>Desulfobacterales incertae sedis</taxon>
        <taxon>Candidatus Desulfatibia</taxon>
    </lineage>
</organism>
<dbReference type="Proteomes" id="UP000603434">
    <property type="component" value="Unassembled WGS sequence"/>
</dbReference>
<proteinExistence type="predicted"/>
<sequence length="144" mass="14402">MDIATMLGYAGCAFAIGIPAIGSAVGVGVAGAVSHGAMAKVEEGHGKFIGVSAAPSSQTIYGLILMFVLLAKVKESGLAVFFIGLFCGLAICISAIFQGKVAATAILGSSKKQEIFGKCFAAVGMVESFAIFALVAGIVMAGSF</sequence>
<feature type="domain" description="V-ATPase proteolipid subunit C-like" evidence="6">
    <location>
        <begin position="11"/>
        <end position="69"/>
    </location>
</feature>
<dbReference type="SUPFAM" id="SSF81333">
    <property type="entry name" value="F1F0 ATP synthase subunit C"/>
    <property type="match status" value="2"/>
</dbReference>
<protein>
    <submittedName>
        <fullName evidence="7">ATP synthase subunit C</fullName>
    </submittedName>
</protein>
<name>A0A8J6NXS6_9BACT</name>
<dbReference type="Pfam" id="PF00137">
    <property type="entry name" value="ATP-synt_C"/>
    <property type="match status" value="2"/>
</dbReference>
<evidence type="ECO:0000256" key="2">
    <source>
        <dbReference type="ARBA" id="ARBA00022692"/>
    </source>
</evidence>
<evidence type="ECO:0000256" key="1">
    <source>
        <dbReference type="ARBA" id="ARBA00004141"/>
    </source>
</evidence>
<dbReference type="AlphaFoldDB" id="A0A8J6NXS6"/>
<dbReference type="EMBL" id="JACNJH010000156">
    <property type="protein sequence ID" value="MBC8361878.1"/>
    <property type="molecule type" value="Genomic_DNA"/>
</dbReference>
<feature type="transmembrane region" description="Helical" evidence="5">
    <location>
        <begin position="77"/>
        <end position="98"/>
    </location>
</feature>
<accession>A0A8J6NXS6</accession>
<evidence type="ECO:0000256" key="5">
    <source>
        <dbReference type="SAM" id="Phobius"/>
    </source>
</evidence>
<comment type="subcellular location">
    <subcellularLocation>
        <location evidence="1">Membrane</location>
        <topology evidence="1">Multi-pass membrane protein</topology>
    </subcellularLocation>
</comment>
<feature type="domain" description="V-ATPase proteolipid subunit C-like" evidence="6">
    <location>
        <begin position="82"/>
        <end position="140"/>
    </location>
</feature>
<reference evidence="7 8" key="1">
    <citation type="submission" date="2020-08" db="EMBL/GenBank/DDBJ databases">
        <title>Bridging the membrane lipid divide: bacteria of the FCB group superphylum have the potential to synthesize archaeal ether lipids.</title>
        <authorList>
            <person name="Villanueva L."/>
            <person name="Von Meijenfeldt F.A.B."/>
            <person name="Westbye A.B."/>
            <person name="Yadav S."/>
            <person name="Hopmans E.C."/>
            <person name="Dutilh B.E."/>
            <person name="Sinninghe Damste J.S."/>
        </authorList>
    </citation>
    <scope>NUCLEOTIDE SEQUENCE [LARGE SCALE GENOMIC DNA]</scope>
    <source>
        <strain evidence="7">NIOZ-UU30</strain>
    </source>
</reference>
<dbReference type="CDD" id="cd18180">
    <property type="entry name" value="ATP-synt_Vo_Ao_c_NTPK_rpt2"/>
    <property type="match status" value="1"/>
</dbReference>